<accession>A0A2S0Q8D1</accession>
<evidence type="ECO:0000256" key="1">
    <source>
        <dbReference type="SAM" id="MobiDB-lite"/>
    </source>
</evidence>
<evidence type="ECO:0000256" key="2">
    <source>
        <dbReference type="SAM" id="SignalP"/>
    </source>
</evidence>
<dbReference type="KEGG" id="nsp:BMF81_02600"/>
<feature type="region of interest" description="Disordered" evidence="1">
    <location>
        <begin position="35"/>
        <end position="95"/>
    </location>
</feature>
<feature type="compositionally biased region" description="Basic and acidic residues" evidence="1">
    <location>
        <begin position="60"/>
        <end position="70"/>
    </location>
</feature>
<dbReference type="Proteomes" id="UP000244056">
    <property type="component" value="Chromosome"/>
</dbReference>
<feature type="chain" id="PRO_5015503413" evidence="2">
    <location>
        <begin position="29"/>
        <end position="95"/>
    </location>
</feature>
<feature type="compositionally biased region" description="Low complexity" evidence="1">
    <location>
        <begin position="38"/>
        <end position="47"/>
    </location>
</feature>
<organism evidence="3 4">
    <name type="scientific">Nodularia spumigena UHCC 0039</name>
    <dbReference type="NCBI Taxonomy" id="1914872"/>
    <lineage>
        <taxon>Bacteria</taxon>
        <taxon>Bacillati</taxon>
        <taxon>Cyanobacteriota</taxon>
        <taxon>Cyanophyceae</taxon>
        <taxon>Nostocales</taxon>
        <taxon>Nodulariaceae</taxon>
        <taxon>Nodularia</taxon>
    </lineage>
</organism>
<feature type="signal peptide" evidence="2">
    <location>
        <begin position="1"/>
        <end position="28"/>
    </location>
</feature>
<name>A0A2S0Q8D1_NODSP</name>
<evidence type="ECO:0000313" key="3">
    <source>
        <dbReference type="EMBL" id="AVZ30709.1"/>
    </source>
</evidence>
<gene>
    <name evidence="3" type="ORF">BMF81_02600</name>
</gene>
<evidence type="ECO:0000313" key="4">
    <source>
        <dbReference type="Proteomes" id="UP000244056"/>
    </source>
</evidence>
<protein>
    <submittedName>
        <fullName evidence="3">Uncharacterized protein</fullName>
    </submittedName>
</protein>
<reference evidence="3 4" key="1">
    <citation type="submission" date="2017-03" db="EMBL/GenBank/DDBJ databases">
        <title>Comparative genomics of the toxic Baltic Sea cyanobacteria Nodularia spumigena UHCC 0039 and its response on varying salinity.</title>
        <authorList>
            <person name="Teikari J.E."/>
        </authorList>
    </citation>
    <scope>NUCLEOTIDE SEQUENCE [LARGE SCALE GENOMIC DNA]</scope>
    <source>
        <strain evidence="3 4">UHCC 0039</strain>
    </source>
</reference>
<sequence>MALAIGKYMKLLGNLALALLFGTMSVTALNPTQAIAQEAPETPETEMPSPPEPGTNQRIDMGEVEIKIEEEKEVELEPEQSITTTPESMEEDSSD</sequence>
<proteinExistence type="predicted"/>
<keyword evidence="2" id="KW-0732">Signal</keyword>
<dbReference type="AlphaFoldDB" id="A0A2S0Q8D1"/>
<dbReference type="EMBL" id="CP020114">
    <property type="protein sequence ID" value="AVZ30709.1"/>
    <property type="molecule type" value="Genomic_DNA"/>
</dbReference>